<feature type="compositionally biased region" description="Low complexity" evidence="7">
    <location>
        <begin position="64"/>
        <end position="77"/>
    </location>
</feature>
<dbReference type="GO" id="GO:0005634">
    <property type="term" value="C:nucleus"/>
    <property type="evidence" value="ECO:0007669"/>
    <property type="project" value="TreeGrafter"/>
</dbReference>
<keyword evidence="3" id="KW-0645">Protease</keyword>
<comment type="caution">
    <text evidence="9">The sequence shown here is derived from an EMBL/GenBank/DDBJ whole genome shotgun (WGS) entry which is preliminary data.</text>
</comment>
<dbReference type="PROSITE" id="PS50235">
    <property type="entry name" value="USP_3"/>
    <property type="match status" value="1"/>
</dbReference>
<dbReference type="Gene3D" id="3.90.70.10">
    <property type="entry name" value="Cysteine proteinases"/>
    <property type="match status" value="1"/>
</dbReference>
<dbReference type="GO" id="GO:0004843">
    <property type="term" value="F:cysteine-type deubiquitinase activity"/>
    <property type="evidence" value="ECO:0007669"/>
    <property type="project" value="UniProtKB-EC"/>
</dbReference>
<feature type="domain" description="USP" evidence="8">
    <location>
        <begin position="139"/>
        <end position="435"/>
    </location>
</feature>
<dbReference type="PANTHER" id="PTHR24006">
    <property type="entry name" value="UBIQUITIN CARBOXYL-TERMINAL HYDROLASE"/>
    <property type="match status" value="1"/>
</dbReference>
<evidence type="ECO:0000256" key="1">
    <source>
        <dbReference type="ARBA" id="ARBA00000707"/>
    </source>
</evidence>
<dbReference type="GO" id="GO:0016579">
    <property type="term" value="P:protein deubiquitination"/>
    <property type="evidence" value="ECO:0007669"/>
    <property type="project" value="InterPro"/>
</dbReference>
<name>A0AAN8RVD4_9PEZI</name>
<accession>A0AAN8RVD4</accession>
<dbReference type="PANTHER" id="PTHR24006:SF687">
    <property type="entry name" value="UBIQUITIN CARBOXYL-TERMINAL HYDROLASE 10"/>
    <property type="match status" value="1"/>
</dbReference>
<dbReference type="InterPro" id="IPR038765">
    <property type="entry name" value="Papain-like_cys_pep_sf"/>
</dbReference>
<feature type="region of interest" description="Disordered" evidence="7">
    <location>
        <begin position="57"/>
        <end position="116"/>
    </location>
</feature>
<dbReference type="InterPro" id="IPR028889">
    <property type="entry name" value="USP"/>
</dbReference>
<sequence>MSLKVLLSQPIVFVPETTQTTHASGRVSVPESVSTLLSAIPVSRSSAIALSSPQGGTAASAVKASGPSSSFAPSTSANMPKSTGKRGYEASSSVPKKRGYETIAQSRPHGGLPSVKRRKVSADVEVAIKVYPVPMARARGFWNGSGTHCYRNASIQILGHVPAFRDKIRRHFCRREGCPACALRGAFRDHFSRNGQKLPAHEPEELQTLGQSVGLDDEDWLEQEDAQEYLSLLLWRLGQESDPECALNGAISKVFGATKTTDVKCAKCGHVSTTFTSGEWVNLLGMAHLGPPRRGSRTSLEDLLAETTSEEFVEYKCGSCGHKGDAGKTEKFVAPPKAALLCLKRFTPTKGKDNRAVSFPERLSWRSYTKSEYGASELVAVLCHISANNSSGHYICYLRSDDGDWFEYDDNRVSKCKGPPLKKEKEAYILLYSRL</sequence>
<dbReference type="CDD" id="cd02257">
    <property type="entry name" value="Peptidase_C19"/>
    <property type="match status" value="1"/>
</dbReference>
<evidence type="ECO:0000256" key="5">
    <source>
        <dbReference type="ARBA" id="ARBA00022801"/>
    </source>
</evidence>
<organism evidence="9 10">
    <name type="scientific">Arthrobotrys conoides</name>
    <dbReference type="NCBI Taxonomy" id="74498"/>
    <lineage>
        <taxon>Eukaryota</taxon>
        <taxon>Fungi</taxon>
        <taxon>Dikarya</taxon>
        <taxon>Ascomycota</taxon>
        <taxon>Pezizomycotina</taxon>
        <taxon>Orbiliomycetes</taxon>
        <taxon>Orbiliales</taxon>
        <taxon>Orbiliaceae</taxon>
        <taxon>Arthrobotrys</taxon>
    </lineage>
</organism>
<evidence type="ECO:0000313" key="10">
    <source>
        <dbReference type="Proteomes" id="UP001307849"/>
    </source>
</evidence>
<dbReference type="Proteomes" id="UP001307849">
    <property type="component" value="Unassembled WGS sequence"/>
</dbReference>
<dbReference type="EC" id="3.4.19.12" evidence="2"/>
<keyword evidence="10" id="KW-1185">Reference proteome</keyword>
<evidence type="ECO:0000259" key="8">
    <source>
        <dbReference type="PROSITE" id="PS50235"/>
    </source>
</evidence>
<dbReference type="GO" id="GO:0006508">
    <property type="term" value="P:proteolysis"/>
    <property type="evidence" value="ECO:0007669"/>
    <property type="project" value="UniProtKB-KW"/>
</dbReference>
<dbReference type="InterPro" id="IPR001394">
    <property type="entry name" value="Peptidase_C19_UCH"/>
</dbReference>
<evidence type="ECO:0000313" key="9">
    <source>
        <dbReference type="EMBL" id="KAK6516840.1"/>
    </source>
</evidence>
<evidence type="ECO:0000256" key="7">
    <source>
        <dbReference type="SAM" id="MobiDB-lite"/>
    </source>
</evidence>
<evidence type="ECO:0000256" key="2">
    <source>
        <dbReference type="ARBA" id="ARBA00012759"/>
    </source>
</evidence>
<dbReference type="InterPro" id="IPR050164">
    <property type="entry name" value="Peptidase_C19"/>
</dbReference>
<evidence type="ECO:0000256" key="6">
    <source>
        <dbReference type="ARBA" id="ARBA00022807"/>
    </source>
</evidence>
<dbReference type="EMBL" id="JAVHJM010000003">
    <property type="protein sequence ID" value="KAK6516840.1"/>
    <property type="molecule type" value="Genomic_DNA"/>
</dbReference>
<keyword evidence="6" id="KW-0788">Thiol protease</keyword>
<evidence type="ECO:0000256" key="4">
    <source>
        <dbReference type="ARBA" id="ARBA00022786"/>
    </source>
</evidence>
<keyword evidence="5" id="KW-0378">Hydrolase</keyword>
<dbReference type="Pfam" id="PF00443">
    <property type="entry name" value="UCH"/>
    <property type="match status" value="1"/>
</dbReference>
<protein>
    <recommendedName>
        <fullName evidence="2">ubiquitinyl hydrolase 1</fullName>
        <ecNumber evidence="2">3.4.19.12</ecNumber>
    </recommendedName>
</protein>
<evidence type="ECO:0000256" key="3">
    <source>
        <dbReference type="ARBA" id="ARBA00022670"/>
    </source>
</evidence>
<comment type="catalytic activity">
    <reaction evidence="1">
        <text>Thiol-dependent hydrolysis of ester, thioester, amide, peptide and isopeptide bonds formed by the C-terminal Gly of ubiquitin (a 76-residue protein attached to proteins as an intracellular targeting signal).</text>
        <dbReference type="EC" id="3.4.19.12"/>
    </reaction>
</comment>
<reference evidence="9 10" key="1">
    <citation type="submission" date="2019-10" db="EMBL/GenBank/DDBJ databases">
        <authorList>
            <person name="Palmer J.M."/>
        </authorList>
    </citation>
    <scope>NUCLEOTIDE SEQUENCE [LARGE SCALE GENOMIC DNA]</scope>
    <source>
        <strain evidence="9 10">TWF506</strain>
    </source>
</reference>
<gene>
    <name evidence="9" type="ORF">TWF506_006725</name>
</gene>
<keyword evidence="4" id="KW-0833">Ubl conjugation pathway</keyword>
<dbReference type="SUPFAM" id="SSF54001">
    <property type="entry name" value="Cysteine proteinases"/>
    <property type="match status" value="1"/>
</dbReference>
<dbReference type="GO" id="GO:0005829">
    <property type="term" value="C:cytosol"/>
    <property type="evidence" value="ECO:0007669"/>
    <property type="project" value="TreeGrafter"/>
</dbReference>
<dbReference type="AlphaFoldDB" id="A0AAN8RVD4"/>
<proteinExistence type="predicted"/>